<reference evidence="2 3" key="1">
    <citation type="submission" date="2019-01" db="EMBL/GenBank/DDBJ databases">
        <title>Coherence of Microcystis species and biogeography revealed through population genomics.</title>
        <authorList>
            <person name="Perez-Carrascal O.M."/>
            <person name="Terrat Y."/>
            <person name="Giani A."/>
            <person name="Fortin N."/>
            <person name="Tromas N."/>
            <person name="Shapiro B.J."/>
        </authorList>
    </citation>
    <scope>NUCLEOTIDE SEQUENCE [LARGE SCALE GENOMIC DNA]</scope>
    <source>
        <strain evidence="2">Mn_MB_F_20050700_S1D</strain>
    </source>
</reference>
<accession>A0A552IPV6</accession>
<dbReference type="Proteomes" id="UP000319191">
    <property type="component" value="Unassembled WGS sequence"/>
</dbReference>
<feature type="signal peptide" evidence="1">
    <location>
        <begin position="1"/>
        <end position="31"/>
    </location>
</feature>
<dbReference type="SUPFAM" id="SSF53300">
    <property type="entry name" value="vWA-like"/>
    <property type="match status" value="1"/>
</dbReference>
<keyword evidence="1" id="KW-0732">Signal</keyword>
<protein>
    <submittedName>
        <fullName evidence="2">DUF1194 domain-containing protein</fullName>
    </submittedName>
</protein>
<feature type="chain" id="PRO_5021912517" evidence="1">
    <location>
        <begin position="32"/>
        <end position="269"/>
    </location>
</feature>
<gene>
    <name evidence="2" type="ORF">EWV54_16070</name>
</gene>
<dbReference type="AlphaFoldDB" id="A0A552IPV6"/>
<name>A0A552IPV6_9CHRO</name>
<evidence type="ECO:0000313" key="3">
    <source>
        <dbReference type="Proteomes" id="UP000319191"/>
    </source>
</evidence>
<proteinExistence type="predicted"/>
<dbReference type="InterPro" id="IPR036465">
    <property type="entry name" value="vWFA_dom_sf"/>
</dbReference>
<dbReference type="Pfam" id="PF06707">
    <property type="entry name" value="DUF1194"/>
    <property type="match status" value="1"/>
</dbReference>
<dbReference type="Gene3D" id="3.40.50.410">
    <property type="entry name" value="von Willebrand factor, type A domain"/>
    <property type="match status" value="1"/>
</dbReference>
<organism evidence="2 3">
    <name type="scientific">Microcystis novacekii Mn_MB_F_20050700_S1D</name>
    <dbReference type="NCBI Taxonomy" id="2486266"/>
    <lineage>
        <taxon>Bacteria</taxon>
        <taxon>Bacillati</taxon>
        <taxon>Cyanobacteriota</taxon>
        <taxon>Cyanophyceae</taxon>
        <taxon>Oscillatoriophycideae</taxon>
        <taxon>Chroococcales</taxon>
        <taxon>Microcystaceae</taxon>
        <taxon>Microcystis</taxon>
    </lineage>
</organism>
<dbReference type="InterPro" id="IPR010607">
    <property type="entry name" value="DUF1194"/>
</dbReference>
<sequence length="269" mass="27790">MKLAPTSIKSLAVGMIAASTLVASLGSPARAQISVNQELSLLVDVSGSVDSTEFNWQKTGYVNAFNNIDFTGANFAANFIYWSGASQQQQAVGWTHITDNASAQAFASLIAATTRPIGGGLTAPGSAINFAVPLFQNNGFDSQKQIIDVSGDGSQNNGASTATARDNALLAGVDQINGLPILGSEANLAQWYQNNIQGGAGSFTIAANGFANFSDTITTKITREMEIKGTPEPTSIISLFALGTLGAASTLKGKLKSSQSSEKETTKAG</sequence>
<comment type="caution">
    <text evidence="2">The sequence shown here is derived from an EMBL/GenBank/DDBJ whole genome shotgun (WGS) entry which is preliminary data.</text>
</comment>
<evidence type="ECO:0000256" key="1">
    <source>
        <dbReference type="SAM" id="SignalP"/>
    </source>
</evidence>
<evidence type="ECO:0000313" key="2">
    <source>
        <dbReference type="EMBL" id="TRU85495.1"/>
    </source>
</evidence>
<dbReference type="EMBL" id="SFAV01000220">
    <property type="protein sequence ID" value="TRU85495.1"/>
    <property type="molecule type" value="Genomic_DNA"/>
</dbReference>